<evidence type="ECO:0000313" key="1">
    <source>
        <dbReference type="EMBL" id="KAG6942783.1"/>
    </source>
</evidence>
<reference evidence="1" key="1">
    <citation type="submission" date="2021-01" db="EMBL/GenBank/DDBJ databases">
        <title>Phytophthora aleatoria, a newly-described species from Pinus radiata is distinct from Phytophthora cactorum isolates based on comparative genomics.</title>
        <authorList>
            <person name="Mcdougal R."/>
            <person name="Panda P."/>
            <person name="Williams N."/>
            <person name="Studholme D.J."/>
        </authorList>
    </citation>
    <scope>NUCLEOTIDE SEQUENCE</scope>
    <source>
        <strain evidence="1">NZFS 3830</strain>
    </source>
</reference>
<proteinExistence type="predicted"/>
<dbReference type="AlphaFoldDB" id="A0A8T1TLP0"/>
<dbReference type="OrthoDB" id="117182at2759"/>
<accession>A0A8T1TLP0</accession>
<dbReference type="Proteomes" id="UP000688947">
    <property type="component" value="Unassembled WGS sequence"/>
</dbReference>
<sequence>MTVIMRISLPPDFSRWRRNKGKEDTSVMPCVLIFATLSNSAHMPLDSHPPLFTASLLGVTTGAVLSCFFY</sequence>
<organism evidence="1 2">
    <name type="scientific">Phytophthora cactorum</name>
    <dbReference type="NCBI Taxonomy" id="29920"/>
    <lineage>
        <taxon>Eukaryota</taxon>
        <taxon>Sar</taxon>
        <taxon>Stramenopiles</taxon>
        <taxon>Oomycota</taxon>
        <taxon>Peronosporomycetes</taxon>
        <taxon>Peronosporales</taxon>
        <taxon>Peronosporaceae</taxon>
        <taxon>Phytophthora</taxon>
    </lineage>
</organism>
<comment type="caution">
    <text evidence="1">The sequence shown here is derived from an EMBL/GenBank/DDBJ whole genome shotgun (WGS) entry which is preliminary data.</text>
</comment>
<evidence type="ECO:0000313" key="2">
    <source>
        <dbReference type="Proteomes" id="UP000688947"/>
    </source>
</evidence>
<protein>
    <submittedName>
        <fullName evidence="1">Uncharacterized protein</fullName>
    </submittedName>
</protein>
<name>A0A8T1TLP0_9STRA</name>
<dbReference type="EMBL" id="JAENGZ010002815">
    <property type="protein sequence ID" value="KAG6942783.1"/>
    <property type="molecule type" value="Genomic_DNA"/>
</dbReference>
<gene>
    <name evidence="1" type="ORF">JG687_00018860</name>
</gene>